<dbReference type="InterPro" id="IPR036116">
    <property type="entry name" value="FN3_sf"/>
</dbReference>
<dbReference type="PANTHER" id="PTHR36251:SF2">
    <property type="entry name" value="GIFSY-2 PROPHAGE HOST SPECIFICITY PROTEIN J, PHAGE LAMBDA"/>
    <property type="match status" value="1"/>
</dbReference>
<protein>
    <submittedName>
        <fullName evidence="3">DUF1983 domain-containing protein</fullName>
    </submittedName>
</protein>
<accession>A0A709XYK9</accession>
<comment type="caution">
    <text evidence="3">The sequence shown here is derived from an EMBL/GenBank/DDBJ whole genome shotgun (WGS) entry which is preliminary data.</text>
</comment>
<dbReference type="InterPro" id="IPR055385">
    <property type="entry name" value="GpJ_HDII-ins2"/>
</dbReference>
<feature type="domain" description="Fibronectin type-III" evidence="2">
    <location>
        <begin position="646"/>
        <end position="746"/>
    </location>
</feature>
<dbReference type="InterPro" id="IPR032876">
    <property type="entry name" value="J_dom"/>
</dbReference>
<dbReference type="InterPro" id="IPR053171">
    <property type="entry name" value="Viral_Tip_Attach_Protein"/>
</dbReference>
<feature type="coiled-coil region" evidence="1">
    <location>
        <begin position="869"/>
        <end position="928"/>
    </location>
</feature>
<evidence type="ECO:0000313" key="3">
    <source>
        <dbReference type="EMBL" id="HAD1397049.1"/>
    </source>
</evidence>
<dbReference type="Pfam" id="PF24801">
    <property type="entry name" value="FNIII-A_GpJ"/>
    <property type="match status" value="1"/>
</dbReference>
<keyword evidence="1" id="KW-0175">Coiled coil</keyword>
<dbReference type="InterPro" id="IPR015406">
    <property type="entry name" value="GpJ_CSF"/>
</dbReference>
<name>A0A709XYK9_SALTM</name>
<dbReference type="PANTHER" id="PTHR36251">
    <property type="entry name" value="FELS-1 PROPHAGE HOST SPECIFICITY PROTEIN-RELATED"/>
    <property type="match status" value="1"/>
</dbReference>
<gene>
    <name evidence="3" type="ORF">G0P05_19175</name>
</gene>
<dbReference type="InterPro" id="IPR003961">
    <property type="entry name" value="FN3_dom"/>
</dbReference>
<dbReference type="CDD" id="cd00063">
    <property type="entry name" value="FN3"/>
    <property type="match status" value="1"/>
</dbReference>
<reference evidence="3" key="2">
    <citation type="submission" date="2019-08" db="EMBL/GenBank/DDBJ databases">
        <authorList>
            <consortium name="NCBI Pathogen Detection Project"/>
        </authorList>
    </citation>
    <scope>NUCLEOTIDE SEQUENCE</scope>
    <source>
        <strain evidence="3">SSI_AA618</strain>
    </source>
</reference>
<dbReference type="Pfam" id="PF13550">
    <property type="entry name" value="Phage-tail_3"/>
    <property type="match status" value="1"/>
</dbReference>
<dbReference type="SUPFAM" id="SSF49265">
    <property type="entry name" value="Fibronectin type III"/>
    <property type="match status" value="1"/>
</dbReference>
<sequence>MNMEQFKKKRLPLLIAGAGGKKSSGSSRTPVEADDTVNSRAMASILDLLGEGVIGGLVDGAKSIFIDDLPILNEDGSPNFSGITWDFRDGSQDQTPMAGFDFVETPKSVNIQLKRTHDVTIAIDNDEADRVRVILKFPSLRSVDKKTGDTNGTTVKYKFQIANGDNAFKDAIAEGESTSEVTLTAKKTGVYYRSYELKLPKPGRAYKIRVIRITEDSNTQYIFNDTWVDSIGEIVDTPMNYPNSALVGLKVNSEQFGSSMPSRSYLVRGLKIRVPSNYNENTNTYIGVWDGTFKLLSSSNPAWILFDVLTNARYGLGQFVSESMIDLGQIYQIGRYCDEEVDNGFGGKEKRFAINTQITSRQDAYRLIQDIAGAFRGMVFWAGGMVNVMQDSPSDPVMMFTNANVKDGMFSYKGSARKDRPSVALVTYNNKEDGYKQNIEYVEDQEAMRRYGERKTEVVAFGCTSRGQAHRVGLWLLYTARMESDVISFTAGLDASFLMPGETVLIQNKYRAGKRNSGRIVAFTKNSITLDAPVTLNKAGSYIRILNQEGEIVERDILETGEDITNVTFSKALNSGDMPVMNGVWTITEPDLEPMRVRVINVAQGDAQGTFDVTVVQNNASKYEAIDNGATLIPENNTVLDPTYSKPTNLQVTEGTYISSPGNLSIKLVATWEGKSAEYWISWRRSDENNVSNWQSARVTEEQFEILNIAENGQYDIQLYAVSFSGKKTDIVSTVYQVKGTMTPPGSPTSLTAVGDYRNVILNWVNPDSIDLDHINVYASQTNDLETAKLIAEAASTTFTHAGLGDSETWYYWVRAANKRGMLSPPNSNLGTEATTRDVLSFLTGKITSSELGQELLEEIDTKASQDAVDNLHKQMEESLKELAAADETLQQSQTDLKNEVSGTLDKVNDALQQVEDSNAALVELQETVSEQGKAVAGAVEAAHAALDNASALIAEEREARVEGDKANAKQIEAMKSSVDDSAAAIEEMKKTVAEIDRASSEVTTNIDAIAKTNIDLALRQDEDQHKQMINNAKIATTQKAFADDMSAMATKVEEIRAEIGDEIKASITEETTARVEADKAISKRITALQSQLDDDIKAAIATEQETRATADESLARQITTLKAQTGEDIKAAIGAESSARTDADSALSSQINSLAAQTSEDIKAAITSEATARADADGALGKRVDTIKAEVDGNSAIIQEQAKAIADTNEKVSTAWTLKMETSTSGGQKYVAGIALGIDSTGLSQFLVQADRFGLVNSVNGHITTPFVIENGVAYMNGAWIKNGTIDNAKIGQVIQSDNYAGSSAGWSINKNGNAEFNQVTVRGTVYANQGVFRGRIEAQEGYFNGTVYAEKIEGDVAKAVVLGFNSSIGIPAASYDRHLVIPYIGVHGWTYSGGYGQGGGTVWVDSSYGGRIASVSSTAMHGGGSAYLFLPRNVSTTLSYGGQLNHANAVGTLTVLLFKA</sequence>
<dbReference type="PROSITE" id="PS50853">
    <property type="entry name" value="FN3"/>
    <property type="match status" value="1"/>
</dbReference>
<evidence type="ECO:0000259" key="2">
    <source>
        <dbReference type="PROSITE" id="PS50853"/>
    </source>
</evidence>
<organism evidence="3">
    <name type="scientific">Salmonella typhimurium</name>
    <dbReference type="NCBI Taxonomy" id="90371"/>
    <lineage>
        <taxon>Bacteria</taxon>
        <taxon>Pseudomonadati</taxon>
        <taxon>Pseudomonadota</taxon>
        <taxon>Gammaproteobacteria</taxon>
        <taxon>Enterobacterales</taxon>
        <taxon>Enterobacteriaceae</taxon>
        <taxon>Salmonella</taxon>
    </lineage>
</organism>
<dbReference type="InterPro" id="IPR013783">
    <property type="entry name" value="Ig-like_fold"/>
</dbReference>
<reference evidence="3" key="1">
    <citation type="journal article" date="2018" name="Genome Biol.">
        <title>SKESA: strategic k-mer extension for scrupulous assemblies.</title>
        <authorList>
            <person name="Souvorov A."/>
            <person name="Agarwala R."/>
            <person name="Lipman D.J."/>
        </authorList>
    </citation>
    <scope>NUCLEOTIDE SEQUENCE</scope>
    <source>
        <strain evidence="3">SSI_AA618</strain>
    </source>
</reference>
<proteinExistence type="predicted"/>
<evidence type="ECO:0000256" key="1">
    <source>
        <dbReference type="SAM" id="Coils"/>
    </source>
</evidence>
<dbReference type="Gene3D" id="2.60.40.10">
    <property type="entry name" value="Immunoglobulins"/>
    <property type="match status" value="1"/>
</dbReference>
<dbReference type="Pfam" id="PF09327">
    <property type="entry name" value="Phage_Tail_Tip"/>
    <property type="match status" value="1"/>
</dbReference>
<dbReference type="EMBL" id="DAANTZ010000016">
    <property type="protein sequence ID" value="HAD1397049.1"/>
    <property type="molecule type" value="Genomic_DNA"/>
</dbReference>